<dbReference type="InterPro" id="IPR049012">
    <property type="entry name" value="Mutator_transp_dom"/>
</dbReference>
<reference evidence="4" key="1">
    <citation type="submission" date="2023-01" db="EMBL/GenBank/DDBJ databases">
        <title>Key to firefly adult light organ development and bioluminescence: homeobox transcription factors regulate luciferase expression and transportation to peroxisome.</title>
        <authorList>
            <person name="Fu X."/>
        </authorList>
    </citation>
    <scope>NUCLEOTIDE SEQUENCE [LARGE SCALE GENOMIC DNA]</scope>
</reference>
<dbReference type="SUPFAM" id="SSF52980">
    <property type="entry name" value="Restriction endonuclease-like"/>
    <property type="match status" value="1"/>
</dbReference>
<dbReference type="CDD" id="cd22343">
    <property type="entry name" value="PDDEXK_lambda_exonuclease-like"/>
    <property type="match status" value="1"/>
</dbReference>
<organism evidence="3 4">
    <name type="scientific">Aquatica leii</name>
    <dbReference type="NCBI Taxonomy" id="1421715"/>
    <lineage>
        <taxon>Eukaryota</taxon>
        <taxon>Metazoa</taxon>
        <taxon>Ecdysozoa</taxon>
        <taxon>Arthropoda</taxon>
        <taxon>Hexapoda</taxon>
        <taxon>Insecta</taxon>
        <taxon>Pterygota</taxon>
        <taxon>Neoptera</taxon>
        <taxon>Endopterygota</taxon>
        <taxon>Coleoptera</taxon>
        <taxon>Polyphaga</taxon>
        <taxon>Elateriformia</taxon>
        <taxon>Elateroidea</taxon>
        <taxon>Lampyridae</taxon>
        <taxon>Luciolinae</taxon>
        <taxon>Aquatica</taxon>
    </lineage>
</organism>
<dbReference type="InterPro" id="IPR019080">
    <property type="entry name" value="YqaJ_viral_recombinase"/>
</dbReference>
<dbReference type="InterPro" id="IPR011335">
    <property type="entry name" value="Restrct_endonuc-II-like"/>
</dbReference>
<dbReference type="PANTHER" id="PTHR46609:SF8">
    <property type="entry name" value="YQAJ VIRAL RECOMBINASE DOMAIN-CONTAINING PROTEIN"/>
    <property type="match status" value="1"/>
</dbReference>
<dbReference type="InterPro" id="IPR051703">
    <property type="entry name" value="NF-kappa-B_Signaling_Reg"/>
</dbReference>
<feature type="domain" description="Mutator-like transposase" evidence="2">
    <location>
        <begin position="236"/>
        <end position="420"/>
    </location>
</feature>
<dbReference type="Pfam" id="PF09588">
    <property type="entry name" value="YqaJ"/>
    <property type="match status" value="1"/>
</dbReference>
<dbReference type="Pfam" id="PF20700">
    <property type="entry name" value="Mutator"/>
    <property type="match status" value="1"/>
</dbReference>
<dbReference type="GO" id="GO:0006281">
    <property type="term" value="P:DNA repair"/>
    <property type="evidence" value="ECO:0007669"/>
    <property type="project" value="UniProtKB-ARBA"/>
</dbReference>
<dbReference type="Proteomes" id="UP001353858">
    <property type="component" value="Unassembled WGS sequence"/>
</dbReference>
<evidence type="ECO:0000259" key="2">
    <source>
        <dbReference type="Pfam" id="PF20700"/>
    </source>
</evidence>
<evidence type="ECO:0000259" key="1">
    <source>
        <dbReference type="Pfam" id="PF09588"/>
    </source>
</evidence>
<evidence type="ECO:0008006" key="5">
    <source>
        <dbReference type="Google" id="ProtNLM"/>
    </source>
</evidence>
<gene>
    <name evidence="3" type="ORF">RN001_001661</name>
</gene>
<sequence length="780" mass="89111">MPKSRKSFSVKIKSRRLILKKARATTSLDHSQQDLLVTDTDESDSFSSDVDIEQEIEPNVFSAEEMLHSNDSSYSGSDIEPETIQKHLSVSGRRIVDLKYFLDALKSLQHVGFGCSFFDIDVISEKIEGLESTLTFKCNVCNKIDTVKTGDIESSYGSANRAGVISAISVGIGYTQFSEMLATMDIPQMSNKTYLKYHNSISSSVNNVNQRLMTEAAMEETKLSEETNIDHIPTIAASIIGAKTKKNLYMDVKNKYCFLCARGRDTHDHECFRNWSKTSTAMESAIILEGFKQSISRHNLIYSKLIGDGDSSVYKKLTEIAPYGPSFYINKIECRNHLLRNYINKLSDLSKDSKYPKYRRDYICSPSSLGRFRNAVVKAIAHRKEETIPLDTRIDNLKNDILNSPYHILGRHQQCQKYFCNGAKDGEEDLVDVYSQCGLLEAITTIVQRLASHASSLLYDTDTNSAETFNSIVAKFVGGKRINFSLKGSYKLRCEMAAISYNSGGKLLSLLHEDLCGRPPGHYMAKFLNTKIRRDKHTTTKRCSRTRRFAVADCDYGMPDDSITSDLCQEEYEMKATEFLNDLQNVDKKKIETGTLTQSKSDVWKVERKKRLTASNFGKVCKLRKTTCTSKTAREEFEKIYKLKVVKCGLMIDEEMPFLACSPDALLLKSGEHDPLEACRLNLIDYCVLNSEKNKIMLKRNHNYYYQIQGILHITKRTKCYFIVYTQKGIHVEEIERDDTFWRERMIQKLKEFYVQSLLPELVDSRRCWGLKIRTVYMSN</sequence>
<dbReference type="Gene3D" id="3.90.320.10">
    <property type="match status" value="1"/>
</dbReference>
<dbReference type="AlphaFoldDB" id="A0AAN7SSP2"/>
<accession>A0AAN7SSP2</accession>
<name>A0AAN7SSP2_9COLE</name>
<protein>
    <recommendedName>
        <fullName evidence="5">YqaJ viral recombinase domain-containing protein</fullName>
    </recommendedName>
</protein>
<dbReference type="EMBL" id="JARPUR010000001">
    <property type="protein sequence ID" value="KAK4885390.1"/>
    <property type="molecule type" value="Genomic_DNA"/>
</dbReference>
<evidence type="ECO:0000313" key="4">
    <source>
        <dbReference type="Proteomes" id="UP001353858"/>
    </source>
</evidence>
<feature type="domain" description="YqaJ viral recombinase" evidence="1">
    <location>
        <begin position="632"/>
        <end position="716"/>
    </location>
</feature>
<evidence type="ECO:0000313" key="3">
    <source>
        <dbReference type="EMBL" id="KAK4885390.1"/>
    </source>
</evidence>
<comment type="caution">
    <text evidence="3">The sequence shown here is derived from an EMBL/GenBank/DDBJ whole genome shotgun (WGS) entry which is preliminary data.</text>
</comment>
<dbReference type="InterPro" id="IPR011604">
    <property type="entry name" value="PDDEXK-like_dom_sf"/>
</dbReference>
<keyword evidence="4" id="KW-1185">Reference proteome</keyword>
<proteinExistence type="predicted"/>
<dbReference type="PANTHER" id="PTHR46609">
    <property type="entry name" value="EXONUCLEASE, PHAGE-TYPE/RECB, C-TERMINAL DOMAIN-CONTAINING PROTEIN"/>
    <property type="match status" value="1"/>
</dbReference>